<keyword evidence="3" id="KW-1185">Reference proteome</keyword>
<dbReference type="EMBL" id="AP018203">
    <property type="protein sequence ID" value="BAY55634.1"/>
    <property type="molecule type" value="Genomic_DNA"/>
</dbReference>
<dbReference type="AlphaFoldDB" id="A0A1Z4JFT0"/>
<evidence type="ECO:0000313" key="3">
    <source>
        <dbReference type="Proteomes" id="UP000217895"/>
    </source>
</evidence>
<gene>
    <name evidence="2" type="ORF">NIES2135_24580</name>
</gene>
<keyword evidence="1" id="KW-0472">Membrane</keyword>
<name>A0A1Z4JFT0_LEPBY</name>
<keyword evidence="1" id="KW-0812">Transmembrane</keyword>
<protein>
    <recommendedName>
        <fullName evidence="4">DUF2752 domain-containing protein</fullName>
    </recommendedName>
</protein>
<sequence>MFAALVRSRKICLGLMGFGVLHLGLITLGLPSWQCPIRHGLGVPCPGCGLSRATIALMQGHVHHALEIHAFAPIVLLSGGLIISAIVLPHSKRSTLVQLLEQLDYRHRLTILLAGSFLGYWLARLLFSRDALYQLVM</sequence>
<keyword evidence="1" id="KW-1133">Transmembrane helix</keyword>
<evidence type="ECO:0008006" key="4">
    <source>
        <dbReference type="Google" id="ProtNLM"/>
    </source>
</evidence>
<evidence type="ECO:0000313" key="2">
    <source>
        <dbReference type="EMBL" id="BAY55634.1"/>
    </source>
</evidence>
<accession>A0A1Z4JFT0</accession>
<dbReference type="Proteomes" id="UP000217895">
    <property type="component" value="Chromosome"/>
</dbReference>
<organism evidence="2 3">
    <name type="scientific">Leptolyngbya boryana NIES-2135</name>
    <dbReference type="NCBI Taxonomy" id="1973484"/>
    <lineage>
        <taxon>Bacteria</taxon>
        <taxon>Bacillati</taxon>
        <taxon>Cyanobacteriota</taxon>
        <taxon>Cyanophyceae</taxon>
        <taxon>Leptolyngbyales</taxon>
        <taxon>Leptolyngbyaceae</taxon>
        <taxon>Leptolyngbya group</taxon>
        <taxon>Leptolyngbya</taxon>
    </lineage>
</organism>
<dbReference type="InterPro" id="IPR021215">
    <property type="entry name" value="DUF2752"/>
</dbReference>
<feature type="transmembrane region" description="Helical" evidence="1">
    <location>
        <begin position="12"/>
        <end position="33"/>
    </location>
</feature>
<dbReference type="Pfam" id="PF10825">
    <property type="entry name" value="DUF2752"/>
    <property type="match status" value="1"/>
</dbReference>
<evidence type="ECO:0000256" key="1">
    <source>
        <dbReference type="SAM" id="Phobius"/>
    </source>
</evidence>
<feature type="transmembrane region" description="Helical" evidence="1">
    <location>
        <begin position="68"/>
        <end position="88"/>
    </location>
</feature>
<proteinExistence type="predicted"/>
<reference evidence="2 3" key="1">
    <citation type="submission" date="2017-06" db="EMBL/GenBank/DDBJ databases">
        <title>Genome sequencing of cyanobaciteial culture collection at National Institute for Environmental Studies (NIES).</title>
        <authorList>
            <person name="Hirose Y."/>
            <person name="Shimura Y."/>
            <person name="Fujisawa T."/>
            <person name="Nakamura Y."/>
            <person name="Kawachi M."/>
        </authorList>
    </citation>
    <scope>NUCLEOTIDE SEQUENCE [LARGE SCALE GENOMIC DNA]</scope>
    <source>
        <strain evidence="2 3">NIES-2135</strain>
    </source>
</reference>
<feature type="transmembrane region" description="Helical" evidence="1">
    <location>
        <begin position="109"/>
        <end position="127"/>
    </location>
</feature>